<dbReference type="SUPFAM" id="SSF52058">
    <property type="entry name" value="L domain-like"/>
    <property type="match status" value="1"/>
</dbReference>
<keyword evidence="4" id="KW-1185">Reference proteome</keyword>
<protein>
    <recommendedName>
        <fullName evidence="2">Disease resistance R13L4/SHOC-2-like LRR domain-containing protein</fullName>
    </recommendedName>
</protein>
<reference evidence="3" key="1">
    <citation type="journal article" date="2018" name="DNA Res.">
        <title>Multiple hybrid de novo genome assembly of finger millet, an orphan allotetraploid crop.</title>
        <authorList>
            <person name="Hatakeyama M."/>
            <person name="Aluri S."/>
            <person name="Balachadran M.T."/>
            <person name="Sivarajan S.R."/>
            <person name="Patrignani A."/>
            <person name="Gruter S."/>
            <person name="Poveda L."/>
            <person name="Shimizu-Inatsugi R."/>
            <person name="Baeten J."/>
            <person name="Francoijs K.J."/>
            <person name="Nataraja K.N."/>
            <person name="Reddy Y.A.N."/>
            <person name="Phadnis S."/>
            <person name="Ravikumar R.L."/>
            <person name="Schlapbach R."/>
            <person name="Sreeman S.M."/>
            <person name="Shimizu K.K."/>
        </authorList>
    </citation>
    <scope>NUCLEOTIDE SEQUENCE</scope>
</reference>
<dbReference type="AlphaFoldDB" id="A0AAV5D401"/>
<dbReference type="InterPro" id="IPR044974">
    <property type="entry name" value="Disease_R_plants"/>
</dbReference>
<evidence type="ECO:0000313" key="3">
    <source>
        <dbReference type="EMBL" id="GJN05171.1"/>
    </source>
</evidence>
<feature type="domain" description="Disease resistance R13L4/SHOC-2-like LRR" evidence="2">
    <location>
        <begin position="239"/>
        <end position="401"/>
    </location>
</feature>
<sequence length="422" mass="48300">MIQAVESEKKGIITGCRIHDMVLDLLQSQEENFVSIVSGDNEDISLPSRVRRLAHQNRKVLLDHEDAQADLRHVRTFIAIASWNDMLSFPSFQRLRVLALEDFIGWDRICLNHIQNLLHLRYLGLSGTAICELPEGIGALKFLQILDLERTNLTSLEELRGITLGQFVKDLGNLHELRVLEVYLGFSEELDESMSIGSDLVAALGNLRKIRHVRLDGYITKPDKAIWDAALLPRSLQYVRRMDEQSLRILGRLPELRDLKLSVWSTITIIIRASEDGCFHKLVSLTIPGAAILFLLNEDSTISFTIWYFTDEVAFDSKKRDECIVRAPTVMPNLQLLDFHVGVQTFIRNKGSCDRLGLEYLPSLRKVKVEFWCSNAFVDEVEKEEAALRHAIEAHPNRPTLEMHREGRIKTRRCVPAHMDSW</sequence>
<reference evidence="3" key="2">
    <citation type="submission" date="2021-12" db="EMBL/GenBank/DDBJ databases">
        <title>Resequencing data analysis of finger millet.</title>
        <authorList>
            <person name="Hatakeyama M."/>
            <person name="Aluri S."/>
            <person name="Balachadran M.T."/>
            <person name="Sivarajan S.R."/>
            <person name="Poveda L."/>
            <person name="Shimizu-Inatsugi R."/>
            <person name="Schlapbach R."/>
            <person name="Sreeman S.M."/>
            <person name="Shimizu K.K."/>
        </authorList>
    </citation>
    <scope>NUCLEOTIDE SEQUENCE</scope>
</reference>
<evidence type="ECO:0000256" key="1">
    <source>
        <dbReference type="ARBA" id="ARBA00022737"/>
    </source>
</evidence>
<dbReference type="GO" id="GO:0098542">
    <property type="term" value="P:defense response to other organism"/>
    <property type="evidence" value="ECO:0007669"/>
    <property type="project" value="TreeGrafter"/>
</dbReference>
<accession>A0AAV5D401</accession>
<name>A0AAV5D401_ELECO</name>
<dbReference type="EMBL" id="BQKI01000011">
    <property type="protein sequence ID" value="GJN05171.1"/>
    <property type="molecule type" value="Genomic_DNA"/>
</dbReference>
<dbReference type="Pfam" id="PF23598">
    <property type="entry name" value="LRR_14"/>
    <property type="match status" value="3"/>
</dbReference>
<dbReference type="Proteomes" id="UP001054889">
    <property type="component" value="Unassembled WGS sequence"/>
</dbReference>
<organism evidence="3 4">
    <name type="scientific">Eleusine coracana subsp. coracana</name>
    <dbReference type="NCBI Taxonomy" id="191504"/>
    <lineage>
        <taxon>Eukaryota</taxon>
        <taxon>Viridiplantae</taxon>
        <taxon>Streptophyta</taxon>
        <taxon>Embryophyta</taxon>
        <taxon>Tracheophyta</taxon>
        <taxon>Spermatophyta</taxon>
        <taxon>Magnoliopsida</taxon>
        <taxon>Liliopsida</taxon>
        <taxon>Poales</taxon>
        <taxon>Poaceae</taxon>
        <taxon>PACMAD clade</taxon>
        <taxon>Chloridoideae</taxon>
        <taxon>Cynodonteae</taxon>
        <taxon>Eleusininae</taxon>
        <taxon>Eleusine</taxon>
    </lineage>
</organism>
<evidence type="ECO:0000313" key="4">
    <source>
        <dbReference type="Proteomes" id="UP001054889"/>
    </source>
</evidence>
<dbReference type="InterPro" id="IPR032675">
    <property type="entry name" value="LRR_dom_sf"/>
</dbReference>
<gene>
    <name evidence="3" type="primary">ga22779</name>
    <name evidence="3" type="ORF">PR202_ga22779</name>
</gene>
<feature type="domain" description="Disease resistance R13L4/SHOC-2-like LRR" evidence="2">
    <location>
        <begin position="73"/>
        <end position="151"/>
    </location>
</feature>
<feature type="domain" description="Disease resistance R13L4/SHOC-2-like LRR" evidence="2">
    <location>
        <begin position="152"/>
        <end position="237"/>
    </location>
</feature>
<comment type="caution">
    <text evidence="3">The sequence shown here is derived from an EMBL/GenBank/DDBJ whole genome shotgun (WGS) entry which is preliminary data.</text>
</comment>
<dbReference type="PANTHER" id="PTHR23155">
    <property type="entry name" value="DISEASE RESISTANCE PROTEIN RP"/>
    <property type="match status" value="1"/>
</dbReference>
<keyword evidence="1" id="KW-0677">Repeat</keyword>
<proteinExistence type="predicted"/>
<dbReference type="Gene3D" id="3.80.10.10">
    <property type="entry name" value="Ribonuclease Inhibitor"/>
    <property type="match status" value="1"/>
</dbReference>
<dbReference type="PANTHER" id="PTHR23155:SF1228">
    <property type="entry name" value="NB-ARC DOMAIN CONTAINING PROTEIN, EXPRESSED"/>
    <property type="match status" value="1"/>
</dbReference>
<evidence type="ECO:0000259" key="2">
    <source>
        <dbReference type="Pfam" id="PF23598"/>
    </source>
</evidence>
<dbReference type="InterPro" id="IPR055414">
    <property type="entry name" value="LRR_R13L4/SHOC2-like"/>
</dbReference>